<dbReference type="PROSITE" id="PS51285">
    <property type="entry name" value="AGC_KINASE_CTER"/>
    <property type="match status" value="1"/>
</dbReference>
<feature type="domain" description="Protein kinase" evidence="11">
    <location>
        <begin position="225"/>
        <end position="481"/>
    </location>
</feature>
<dbReference type="GO" id="GO:0004691">
    <property type="term" value="F:cAMP-dependent protein kinase activity"/>
    <property type="evidence" value="ECO:0007669"/>
    <property type="project" value="UniProtKB-EC"/>
</dbReference>
<evidence type="ECO:0000256" key="6">
    <source>
        <dbReference type="ARBA" id="ARBA00022840"/>
    </source>
</evidence>
<keyword evidence="14" id="KW-1185">Reference proteome</keyword>
<dbReference type="PANTHER" id="PTHR24353:SF153">
    <property type="entry name" value="CAMP-DEPENDENT PROTEIN KINASE CATALYTIC SUBUNIT 1"/>
    <property type="match status" value="1"/>
</dbReference>
<feature type="binding site" evidence="9">
    <location>
        <position position="254"/>
    </location>
    <ligand>
        <name>ATP</name>
        <dbReference type="ChEBI" id="CHEBI:30616"/>
    </ligand>
</feature>
<reference evidence="13 14" key="1">
    <citation type="submission" date="2015-07" db="EMBL/GenBank/DDBJ databases">
        <authorList>
            <person name="Noorani M."/>
        </authorList>
    </citation>
    <scope>NUCLEOTIDE SEQUENCE [LARGE SCALE GENOMIC DNA]</scope>
    <source>
        <strain evidence="13">BBA 69670</strain>
    </source>
</reference>
<evidence type="ECO:0000259" key="11">
    <source>
        <dbReference type="PROSITE" id="PS50011"/>
    </source>
</evidence>
<dbReference type="Pfam" id="PF00069">
    <property type="entry name" value="Pkinase"/>
    <property type="match status" value="1"/>
</dbReference>
<organism evidence="13 14">
    <name type="scientific">Rhizoctonia solani</name>
    <dbReference type="NCBI Taxonomy" id="456999"/>
    <lineage>
        <taxon>Eukaryota</taxon>
        <taxon>Fungi</taxon>
        <taxon>Dikarya</taxon>
        <taxon>Basidiomycota</taxon>
        <taxon>Agaricomycotina</taxon>
        <taxon>Agaricomycetes</taxon>
        <taxon>Cantharellales</taxon>
        <taxon>Ceratobasidiaceae</taxon>
        <taxon>Rhizoctonia</taxon>
    </lineage>
</organism>
<dbReference type="Proteomes" id="UP000044841">
    <property type="component" value="Unassembled WGS sequence"/>
</dbReference>
<comment type="catalytic activity">
    <reaction evidence="8">
        <text>L-seryl-[protein] + ATP = O-phospho-L-seryl-[protein] + ADP + H(+)</text>
        <dbReference type="Rhea" id="RHEA:17989"/>
        <dbReference type="Rhea" id="RHEA-COMP:9863"/>
        <dbReference type="Rhea" id="RHEA-COMP:11604"/>
        <dbReference type="ChEBI" id="CHEBI:15378"/>
        <dbReference type="ChEBI" id="CHEBI:29999"/>
        <dbReference type="ChEBI" id="CHEBI:30616"/>
        <dbReference type="ChEBI" id="CHEBI:83421"/>
        <dbReference type="ChEBI" id="CHEBI:456216"/>
        <dbReference type="EC" id="2.7.11.11"/>
    </reaction>
</comment>
<dbReference type="PROSITE" id="PS00107">
    <property type="entry name" value="PROTEIN_KINASE_ATP"/>
    <property type="match status" value="1"/>
</dbReference>
<protein>
    <recommendedName>
        <fullName evidence="1">cAMP-dependent protein kinase</fullName>
        <ecNumber evidence="1">2.7.11.11</ecNumber>
    </recommendedName>
</protein>
<evidence type="ECO:0000256" key="1">
    <source>
        <dbReference type="ARBA" id="ARBA00012444"/>
    </source>
</evidence>
<keyword evidence="3" id="KW-0808">Transferase</keyword>
<dbReference type="PROSITE" id="PS50011">
    <property type="entry name" value="PROTEIN_KINASE_DOM"/>
    <property type="match status" value="1"/>
</dbReference>
<feature type="domain" description="AGC-kinase C-terminal" evidence="12">
    <location>
        <begin position="482"/>
        <end position="543"/>
    </location>
</feature>
<dbReference type="Gene3D" id="3.30.200.20">
    <property type="entry name" value="Phosphorylase Kinase, domain 1"/>
    <property type="match status" value="1"/>
</dbReference>
<keyword evidence="5 13" id="KW-0418">Kinase</keyword>
<name>A0A0K6GGX0_9AGAM</name>
<evidence type="ECO:0000256" key="8">
    <source>
        <dbReference type="ARBA" id="ARBA00047454"/>
    </source>
</evidence>
<evidence type="ECO:0000256" key="9">
    <source>
        <dbReference type="PROSITE-ProRule" id="PRU10141"/>
    </source>
</evidence>
<keyword evidence="6 9" id="KW-0067">ATP-binding</keyword>
<dbReference type="InterPro" id="IPR017441">
    <property type="entry name" value="Protein_kinase_ATP_BS"/>
</dbReference>
<feature type="region of interest" description="Disordered" evidence="10">
    <location>
        <begin position="1"/>
        <end position="79"/>
    </location>
</feature>
<dbReference type="GO" id="GO:0005829">
    <property type="term" value="C:cytosol"/>
    <property type="evidence" value="ECO:0007669"/>
    <property type="project" value="TreeGrafter"/>
</dbReference>
<evidence type="ECO:0000256" key="10">
    <source>
        <dbReference type="SAM" id="MobiDB-lite"/>
    </source>
</evidence>
<dbReference type="AlphaFoldDB" id="A0A0K6GGX0"/>
<evidence type="ECO:0000256" key="7">
    <source>
        <dbReference type="ARBA" id="ARBA00047292"/>
    </source>
</evidence>
<evidence type="ECO:0000256" key="4">
    <source>
        <dbReference type="ARBA" id="ARBA00022741"/>
    </source>
</evidence>
<proteinExistence type="predicted"/>
<feature type="region of interest" description="Disordered" evidence="10">
    <location>
        <begin position="518"/>
        <end position="543"/>
    </location>
</feature>
<dbReference type="PANTHER" id="PTHR24353">
    <property type="entry name" value="CYCLIC NUCLEOTIDE-DEPENDENT PROTEIN KINASE"/>
    <property type="match status" value="1"/>
</dbReference>
<dbReference type="EC" id="2.7.11.11" evidence="1"/>
<dbReference type="FunFam" id="3.30.200.20:FF:000005">
    <property type="entry name" value="cAMP-dependent protein kinase catalytic subunit"/>
    <property type="match status" value="1"/>
</dbReference>
<dbReference type="GO" id="GO:0005952">
    <property type="term" value="C:cAMP-dependent protein kinase complex"/>
    <property type="evidence" value="ECO:0007669"/>
    <property type="project" value="TreeGrafter"/>
</dbReference>
<dbReference type="GO" id="GO:0005524">
    <property type="term" value="F:ATP binding"/>
    <property type="evidence" value="ECO:0007669"/>
    <property type="project" value="UniProtKB-UniRule"/>
</dbReference>
<accession>A0A0K6GGX0</accession>
<dbReference type="SMART" id="SM00133">
    <property type="entry name" value="S_TK_X"/>
    <property type="match status" value="1"/>
</dbReference>
<evidence type="ECO:0000256" key="2">
    <source>
        <dbReference type="ARBA" id="ARBA00022527"/>
    </source>
</evidence>
<sequence length="543" mass="60663">MSRMMSSVHAQWPKQPHRQHYPQQPQPQPQPQAYYPSAPSSAATPSLFAGTTRSSISSAYSHASPGVTHYPPPPEPDVSLDQLLESAYASDAPSPPTMDSGLLAGMDVGALVGDIDMSMIGSMDLDLGVAPPYDHAMDEFFGKMHDLGLDPSQAGHIPAIEPLPVPQQLHHVQPQVQQPRPQPQVRPQPQPQSQPQAQPAQQERTPMLSGRKDKRKLNNYTLKDFRILHTLGTGSFGRVHLACSRHNHRHYAVKVLNKAKVVQQKQVEHTNSERSVLATVRHPFIVNLWGTFQDVNNLFMVMDFVPGGELFTLLRKSRRFPSPVAKFYTAEVVLAIDYLHGHDIIYRDLKPENILLGADGHIKLTDFGFAKHVPDITWTLCGTPDYLAPEIVNQKSYNKSVDWYAVGILLYEMLAGAPPFFSEESNPMRLYERIRAGRIEYPRHFEPGAVNLMRGLLVTDLSLRLGNMIGGSKDVFNHPWFSEVPWERLANKEVQPPYVPQLGGDGDASQFERYNEEDTGQYGQTAGRDPHTALFTDFGPVTL</sequence>
<keyword evidence="2" id="KW-0723">Serine/threonine-protein kinase</keyword>
<dbReference type="InterPro" id="IPR000719">
    <property type="entry name" value="Prot_kinase_dom"/>
</dbReference>
<feature type="compositionally biased region" description="Low complexity" evidence="10">
    <location>
        <begin position="193"/>
        <end position="202"/>
    </location>
</feature>
<gene>
    <name evidence="13" type="ORF">RSOLAG22IIIB_06836</name>
</gene>
<dbReference type="SUPFAM" id="SSF56112">
    <property type="entry name" value="Protein kinase-like (PK-like)"/>
    <property type="match status" value="1"/>
</dbReference>
<evidence type="ECO:0000313" key="13">
    <source>
        <dbReference type="EMBL" id="CUA77863.1"/>
    </source>
</evidence>
<dbReference type="FunFam" id="1.10.510.10:FF:000005">
    <property type="entry name" value="cAMP-dependent protein kinase catalytic subunit alpha"/>
    <property type="match status" value="1"/>
</dbReference>
<feature type="region of interest" description="Disordered" evidence="10">
    <location>
        <begin position="170"/>
        <end position="215"/>
    </location>
</feature>
<feature type="compositionally biased region" description="Pro residues" evidence="10">
    <location>
        <begin position="180"/>
        <end position="192"/>
    </location>
</feature>
<evidence type="ECO:0000256" key="3">
    <source>
        <dbReference type="ARBA" id="ARBA00022679"/>
    </source>
</evidence>
<feature type="compositionally biased region" description="Low complexity" evidence="10">
    <location>
        <begin position="170"/>
        <end position="179"/>
    </location>
</feature>
<dbReference type="EMBL" id="CYGV01001900">
    <property type="protein sequence ID" value="CUA77863.1"/>
    <property type="molecule type" value="Genomic_DNA"/>
</dbReference>
<evidence type="ECO:0000259" key="12">
    <source>
        <dbReference type="PROSITE" id="PS51285"/>
    </source>
</evidence>
<dbReference type="InterPro" id="IPR011009">
    <property type="entry name" value="Kinase-like_dom_sf"/>
</dbReference>
<evidence type="ECO:0000313" key="14">
    <source>
        <dbReference type="Proteomes" id="UP000044841"/>
    </source>
</evidence>
<feature type="compositionally biased region" description="Low complexity" evidence="10">
    <location>
        <begin position="31"/>
        <end position="42"/>
    </location>
</feature>
<dbReference type="InterPro" id="IPR000961">
    <property type="entry name" value="AGC-kinase_C"/>
</dbReference>
<feature type="compositionally biased region" description="Low complexity" evidence="10">
    <location>
        <begin position="54"/>
        <end position="64"/>
    </location>
</feature>
<dbReference type="Gene3D" id="1.10.510.10">
    <property type="entry name" value="Transferase(Phosphotransferase) domain 1"/>
    <property type="match status" value="1"/>
</dbReference>
<dbReference type="InterPro" id="IPR008271">
    <property type="entry name" value="Ser/Thr_kinase_AS"/>
</dbReference>
<dbReference type="PROSITE" id="PS00108">
    <property type="entry name" value="PROTEIN_KINASE_ST"/>
    <property type="match status" value="1"/>
</dbReference>
<dbReference type="GO" id="GO:0005634">
    <property type="term" value="C:nucleus"/>
    <property type="evidence" value="ECO:0007669"/>
    <property type="project" value="TreeGrafter"/>
</dbReference>
<evidence type="ECO:0000256" key="5">
    <source>
        <dbReference type="ARBA" id="ARBA00022777"/>
    </source>
</evidence>
<dbReference type="CDD" id="cd05580">
    <property type="entry name" value="STKc_PKA_like"/>
    <property type="match status" value="1"/>
</dbReference>
<keyword evidence="4 9" id="KW-0547">Nucleotide-binding</keyword>
<dbReference type="GO" id="GO:0007165">
    <property type="term" value="P:signal transduction"/>
    <property type="evidence" value="ECO:0007669"/>
    <property type="project" value="UniProtKB-ARBA"/>
</dbReference>
<dbReference type="SMART" id="SM00220">
    <property type="entry name" value="S_TKc"/>
    <property type="match status" value="1"/>
</dbReference>
<comment type="catalytic activity">
    <reaction evidence="7">
        <text>L-threonyl-[protein] + ATP = O-phospho-L-threonyl-[protein] + ADP + H(+)</text>
        <dbReference type="Rhea" id="RHEA:46608"/>
        <dbReference type="Rhea" id="RHEA-COMP:11060"/>
        <dbReference type="Rhea" id="RHEA-COMP:11605"/>
        <dbReference type="ChEBI" id="CHEBI:15378"/>
        <dbReference type="ChEBI" id="CHEBI:30013"/>
        <dbReference type="ChEBI" id="CHEBI:30616"/>
        <dbReference type="ChEBI" id="CHEBI:61977"/>
        <dbReference type="ChEBI" id="CHEBI:456216"/>
        <dbReference type="EC" id="2.7.11.11"/>
    </reaction>
</comment>